<dbReference type="CDD" id="cd05371">
    <property type="entry name" value="HSD10-like_SDR_c"/>
    <property type="match status" value="1"/>
</dbReference>
<dbReference type="Gene3D" id="3.40.50.720">
    <property type="entry name" value="NAD(P)-binding Rossmann-like Domain"/>
    <property type="match status" value="1"/>
</dbReference>
<organism evidence="3">
    <name type="scientific">freshwater metagenome</name>
    <dbReference type="NCBI Taxonomy" id="449393"/>
    <lineage>
        <taxon>unclassified sequences</taxon>
        <taxon>metagenomes</taxon>
        <taxon>ecological metagenomes</taxon>
    </lineage>
</organism>
<keyword evidence="2" id="KW-0560">Oxidoreductase</keyword>
<evidence type="ECO:0000256" key="2">
    <source>
        <dbReference type="ARBA" id="ARBA00023002"/>
    </source>
</evidence>
<accession>A0A6J7IVC9</accession>
<dbReference type="PROSITE" id="PS00061">
    <property type="entry name" value="ADH_SHORT"/>
    <property type="match status" value="1"/>
</dbReference>
<dbReference type="SUPFAM" id="SSF51735">
    <property type="entry name" value="NAD(P)-binding Rossmann-fold domains"/>
    <property type="match status" value="1"/>
</dbReference>
<dbReference type="GO" id="GO:0016491">
    <property type="term" value="F:oxidoreductase activity"/>
    <property type="evidence" value="ECO:0007669"/>
    <property type="project" value="UniProtKB-KW"/>
</dbReference>
<dbReference type="FunFam" id="3.40.50.720:FF:000215">
    <property type="entry name" value="3-hydroxyacyl-CoA dehydrogenase type-2"/>
    <property type="match status" value="1"/>
</dbReference>
<dbReference type="AlphaFoldDB" id="A0A6J7IVC9"/>
<dbReference type="PANTHER" id="PTHR43658">
    <property type="entry name" value="SHORT-CHAIN DEHYDROGENASE/REDUCTASE"/>
    <property type="match status" value="1"/>
</dbReference>
<dbReference type="Pfam" id="PF00106">
    <property type="entry name" value="adh_short"/>
    <property type="match status" value="1"/>
</dbReference>
<protein>
    <submittedName>
        <fullName evidence="3">Unannotated protein</fullName>
    </submittedName>
</protein>
<evidence type="ECO:0000256" key="1">
    <source>
        <dbReference type="ARBA" id="ARBA00006484"/>
    </source>
</evidence>
<dbReference type="InterPro" id="IPR036291">
    <property type="entry name" value="NAD(P)-bd_dom_sf"/>
</dbReference>
<gene>
    <name evidence="3" type="ORF">UFOPK3674_01406</name>
</gene>
<dbReference type="PANTHER" id="PTHR43658:SF8">
    <property type="entry name" value="17-BETA-HYDROXYSTEROID DEHYDROGENASE 14-RELATED"/>
    <property type="match status" value="1"/>
</dbReference>
<comment type="similarity">
    <text evidence="1">Belongs to the short-chain dehydrogenases/reductases (SDR) family.</text>
</comment>
<dbReference type="InterPro" id="IPR020904">
    <property type="entry name" value="Sc_DH/Rdtase_CS"/>
</dbReference>
<proteinExistence type="inferred from homology"/>
<name>A0A6J7IVC9_9ZZZZ</name>
<evidence type="ECO:0000313" key="3">
    <source>
        <dbReference type="EMBL" id="CAB4934819.1"/>
    </source>
</evidence>
<dbReference type="EMBL" id="CAFBMX010000006">
    <property type="protein sequence ID" value="CAB4934819.1"/>
    <property type="molecule type" value="Genomic_DNA"/>
</dbReference>
<reference evidence="3" key="1">
    <citation type="submission" date="2020-05" db="EMBL/GenBank/DDBJ databases">
        <authorList>
            <person name="Chiriac C."/>
            <person name="Salcher M."/>
            <person name="Ghai R."/>
            <person name="Kavagutti S V."/>
        </authorList>
    </citation>
    <scope>NUCLEOTIDE SEQUENCE</scope>
</reference>
<dbReference type="InterPro" id="IPR002347">
    <property type="entry name" value="SDR_fam"/>
</dbReference>
<dbReference type="PRINTS" id="PR00081">
    <property type="entry name" value="GDHRDH"/>
</dbReference>
<sequence length="257" mass="27087">MNIEGAGAVITGGASGLGEATVRRLHAEGAHVVIADFNPERGQAIADELGDRAAFVACDVRHEEPMQAAVDRAAEAPRGLRIAVACAGTGFAVKVASAKGPHPLDQFQNLIDINLVGTFNMMRLAAFKMITETSPDEPDGERGVIVTTASVAAYDGQIGQIAYSATKGGVVGMTLPAARDLHRDGIRVCTIAPGLFETPLLASLPEDARKSLGQQVPFPSRLGQPEEYADLATYIVRTPMLNGEVIRFDGAIRMAPR</sequence>